<sequence>MKSVAQVREELTAPGQLFETDEIDIRGVRTRIWKHAPTTLREILDISRGHGDADYLVYDDDRLTFAQHYAHAATFARRLVDDYGIAKGDRVAIAMRNFPEW</sequence>
<dbReference type="Proteomes" id="UP001597083">
    <property type="component" value="Unassembled WGS sequence"/>
</dbReference>
<gene>
    <name evidence="2" type="ORF">ACFQ07_11560</name>
</gene>
<dbReference type="Pfam" id="PF00501">
    <property type="entry name" value="AMP-binding"/>
    <property type="match status" value="1"/>
</dbReference>
<accession>A0ABW3CEJ2</accession>
<organism evidence="2 3">
    <name type="scientific">Actinomadura adrarensis</name>
    <dbReference type="NCBI Taxonomy" id="1819600"/>
    <lineage>
        <taxon>Bacteria</taxon>
        <taxon>Bacillati</taxon>
        <taxon>Actinomycetota</taxon>
        <taxon>Actinomycetes</taxon>
        <taxon>Streptosporangiales</taxon>
        <taxon>Thermomonosporaceae</taxon>
        <taxon>Actinomadura</taxon>
    </lineage>
</organism>
<reference evidence="3" key="1">
    <citation type="journal article" date="2019" name="Int. J. Syst. Evol. Microbiol.">
        <title>The Global Catalogue of Microorganisms (GCM) 10K type strain sequencing project: providing services to taxonomists for standard genome sequencing and annotation.</title>
        <authorList>
            <consortium name="The Broad Institute Genomics Platform"/>
            <consortium name="The Broad Institute Genome Sequencing Center for Infectious Disease"/>
            <person name="Wu L."/>
            <person name="Ma J."/>
        </authorList>
    </citation>
    <scope>NUCLEOTIDE SEQUENCE [LARGE SCALE GENOMIC DNA]</scope>
    <source>
        <strain evidence="3">JCM 31696</strain>
    </source>
</reference>
<dbReference type="Gene3D" id="3.40.50.980">
    <property type="match status" value="1"/>
</dbReference>
<keyword evidence="3" id="KW-1185">Reference proteome</keyword>
<feature type="non-terminal residue" evidence="2">
    <location>
        <position position="101"/>
    </location>
</feature>
<dbReference type="InterPro" id="IPR000873">
    <property type="entry name" value="AMP-dep_synth/lig_dom"/>
</dbReference>
<evidence type="ECO:0000259" key="1">
    <source>
        <dbReference type="Pfam" id="PF00501"/>
    </source>
</evidence>
<dbReference type="EMBL" id="JBHTIR010001701">
    <property type="protein sequence ID" value="MFD0852868.1"/>
    <property type="molecule type" value="Genomic_DNA"/>
</dbReference>
<feature type="domain" description="AMP-dependent synthetase/ligase" evidence="1">
    <location>
        <begin position="48"/>
        <end position="101"/>
    </location>
</feature>
<comment type="caution">
    <text evidence="2">The sequence shown here is derived from an EMBL/GenBank/DDBJ whole genome shotgun (WGS) entry which is preliminary data.</text>
</comment>
<protein>
    <submittedName>
        <fullName evidence="2">AMP-binding protein</fullName>
    </submittedName>
</protein>
<evidence type="ECO:0000313" key="2">
    <source>
        <dbReference type="EMBL" id="MFD0852868.1"/>
    </source>
</evidence>
<evidence type="ECO:0000313" key="3">
    <source>
        <dbReference type="Proteomes" id="UP001597083"/>
    </source>
</evidence>
<name>A0ABW3CEJ2_9ACTN</name>
<dbReference type="SUPFAM" id="SSF56801">
    <property type="entry name" value="Acetyl-CoA synthetase-like"/>
    <property type="match status" value="1"/>
</dbReference>
<proteinExistence type="predicted"/>